<dbReference type="AlphaFoldDB" id="A0A9P7E7T0"/>
<feature type="region of interest" description="Disordered" evidence="1">
    <location>
        <begin position="28"/>
        <end position="139"/>
    </location>
</feature>
<evidence type="ECO:0000313" key="2">
    <source>
        <dbReference type="EMBL" id="KAG1813673.1"/>
    </source>
</evidence>
<gene>
    <name evidence="2" type="ORF">BJ212DRAFT_404665</name>
</gene>
<sequence length="242" mass="26874">MSPPAEKFPLSSTSDHSDLQKLVFTSEVVQGKRPRSDSIDEQSVLSPPFGLDGNNEPSTPLLKRIRTEQHLSIQNSTAEGKHTLDNLSAGEHRTTQPLLNPPHHTKPFPELPKPLPGSPGMSNSPTPTGPRPPGDRGTINKLSFELSKVRSQLTALKHCEKGMSEELIRLGVPQPKSNETAPSPHDMEARLILLEIELQQERTQRLHAERLLSEVERECKIPFVVPALFQAFCRISELGHHE</sequence>
<dbReference type="Proteomes" id="UP000807769">
    <property type="component" value="Unassembled WGS sequence"/>
</dbReference>
<comment type="caution">
    <text evidence="2">The sequence shown here is derived from an EMBL/GenBank/DDBJ whole genome shotgun (WGS) entry which is preliminary data.</text>
</comment>
<dbReference type="RefSeq" id="XP_041191434.1">
    <property type="nucleotide sequence ID" value="XM_041343120.1"/>
</dbReference>
<evidence type="ECO:0000313" key="3">
    <source>
        <dbReference type="Proteomes" id="UP000807769"/>
    </source>
</evidence>
<keyword evidence="3" id="KW-1185">Reference proteome</keyword>
<evidence type="ECO:0000256" key="1">
    <source>
        <dbReference type="SAM" id="MobiDB-lite"/>
    </source>
</evidence>
<name>A0A9P7E7T0_9AGAM</name>
<dbReference type="EMBL" id="JABBWG010000023">
    <property type="protein sequence ID" value="KAG1813673.1"/>
    <property type="molecule type" value="Genomic_DNA"/>
</dbReference>
<protein>
    <submittedName>
        <fullName evidence="2">Uncharacterized protein</fullName>
    </submittedName>
</protein>
<organism evidence="2 3">
    <name type="scientific">Suillus subaureus</name>
    <dbReference type="NCBI Taxonomy" id="48587"/>
    <lineage>
        <taxon>Eukaryota</taxon>
        <taxon>Fungi</taxon>
        <taxon>Dikarya</taxon>
        <taxon>Basidiomycota</taxon>
        <taxon>Agaricomycotina</taxon>
        <taxon>Agaricomycetes</taxon>
        <taxon>Agaricomycetidae</taxon>
        <taxon>Boletales</taxon>
        <taxon>Suillineae</taxon>
        <taxon>Suillaceae</taxon>
        <taxon>Suillus</taxon>
    </lineage>
</organism>
<dbReference type="GeneID" id="64637136"/>
<dbReference type="OrthoDB" id="3070390at2759"/>
<accession>A0A9P7E7T0</accession>
<proteinExistence type="predicted"/>
<feature type="compositionally biased region" description="Basic and acidic residues" evidence="1">
    <location>
        <begin position="79"/>
        <end position="94"/>
    </location>
</feature>
<reference evidence="2" key="1">
    <citation type="journal article" date="2020" name="New Phytol.">
        <title>Comparative genomics reveals dynamic genome evolution in host specialist ectomycorrhizal fungi.</title>
        <authorList>
            <person name="Lofgren L.A."/>
            <person name="Nguyen N.H."/>
            <person name="Vilgalys R."/>
            <person name="Ruytinx J."/>
            <person name="Liao H.L."/>
            <person name="Branco S."/>
            <person name="Kuo A."/>
            <person name="LaButti K."/>
            <person name="Lipzen A."/>
            <person name="Andreopoulos W."/>
            <person name="Pangilinan J."/>
            <person name="Riley R."/>
            <person name="Hundley H."/>
            <person name="Na H."/>
            <person name="Barry K."/>
            <person name="Grigoriev I.V."/>
            <person name="Stajich J.E."/>
            <person name="Kennedy P.G."/>
        </authorList>
    </citation>
    <scope>NUCLEOTIDE SEQUENCE</scope>
    <source>
        <strain evidence="2">MN1</strain>
    </source>
</reference>